<reference evidence="16" key="1">
    <citation type="submission" date="2019-11" db="EMBL/GenBank/DDBJ databases">
        <authorList>
            <person name="Kojima H."/>
        </authorList>
    </citation>
    <scope>NUCLEOTIDE SEQUENCE</scope>
    <source>
        <strain evidence="16">H1576</strain>
    </source>
</reference>
<dbReference type="AlphaFoldDB" id="A0A975GCE2"/>
<evidence type="ECO:0000313" key="16">
    <source>
        <dbReference type="EMBL" id="QSZ41184.1"/>
    </source>
</evidence>
<keyword evidence="9" id="KW-0227">DNA damage</keyword>
<evidence type="ECO:0000256" key="9">
    <source>
        <dbReference type="ARBA" id="ARBA00022763"/>
    </source>
</evidence>
<dbReference type="Gene3D" id="1.10.340.30">
    <property type="entry name" value="Hypothetical protein, domain 2"/>
    <property type="match status" value="1"/>
</dbReference>
<comment type="function">
    <text evidence="3">Adenine glycosylase active on G-A mispairs. MutY also corrects error-prone DNA synthesis past GO lesions which are due to the oxidatively damaged form of guanine: 7,8-dihydro-8-oxoguanine (8-oxo-dGTP).</text>
</comment>
<keyword evidence="17" id="KW-1185">Reference proteome</keyword>
<dbReference type="InterPro" id="IPR003651">
    <property type="entry name" value="Endonuclease3_FeS-loop_motif"/>
</dbReference>
<dbReference type="Pfam" id="PF00730">
    <property type="entry name" value="HhH-GPD"/>
    <property type="match status" value="1"/>
</dbReference>
<proteinExistence type="inferred from homology"/>
<comment type="cofactor">
    <cofactor evidence="2">
        <name>[4Fe-4S] cluster</name>
        <dbReference type="ChEBI" id="CHEBI:49883"/>
    </cofactor>
</comment>
<evidence type="ECO:0000256" key="13">
    <source>
        <dbReference type="ARBA" id="ARBA00023204"/>
    </source>
</evidence>
<evidence type="ECO:0000256" key="11">
    <source>
        <dbReference type="ARBA" id="ARBA00023004"/>
    </source>
</evidence>
<dbReference type="GO" id="GO:0000701">
    <property type="term" value="F:purine-specific mismatch base pair DNA N-glycosylase activity"/>
    <property type="evidence" value="ECO:0007669"/>
    <property type="project" value="UniProtKB-EC"/>
</dbReference>
<evidence type="ECO:0000256" key="6">
    <source>
        <dbReference type="ARBA" id="ARBA00022023"/>
    </source>
</evidence>
<dbReference type="Proteomes" id="UP000671852">
    <property type="component" value="Chromosome"/>
</dbReference>
<evidence type="ECO:0000313" key="17">
    <source>
        <dbReference type="Proteomes" id="UP000671852"/>
    </source>
</evidence>
<dbReference type="InterPro" id="IPR023170">
    <property type="entry name" value="HhH_base_excis_C"/>
</dbReference>
<dbReference type="GO" id="GO:0046872">
    <property type="term" value="F:metal ion binding"/>
    <property type="evidence" value="ECO:0007669"/>
    <property type="project" value="UniProtKB-KW"/>
</dbReference>
<evidence type="ECO:0000256" key="14">
    <source>
        <dbReference type="ARBA" id="ARBA00023295"/>
    </source>
</evidence>
<gene>
    <name evidence="16" type="ORF">GJV85_03335</name>
</gene>
<sequence length="333" mass="38672">MRVNAESLNPYLRVKSSLNRFKSLQSQLLKWYKIHGRHELPWRNTNDMYHIYLSEIMLQQTQVNRVRDEYYPQFLERFPSLEILANAKQDEVLSAWSGLGYYSRARNLHKTAIASSFALPTTQKELIKLPGIGRYTASAICSFGHNQNIPVVDTNIARVIKRVFALMDTSEKIVWSHAEEFVNATEPRHHNLALMDLGSLVCLPKNPKCDECPLSSFCKGKTEPELYTQTKKTVYESLELFYGVLIEEEKIALKYSKEKLYKDMLVLPSVDPIEENLLGEFKHSYTKYRLNVKLYEIQDINDEKDEIVWINLKDFKNAAISSLTKKASKFFID</sequence>
<dbReference type="EMBL" id="CP046072">
    <property type="protein sequence ID" value="QSZ41184.1"/>
    <property type="molecule type" value="Genomic_DNA"/>
</dbReference>
<keyword evidence="10" id="KW-0378">Hydrolase</keyword>
<dbReference type="GO" id="GO:0035485">
    <property type="term" value="F:adenine/guanine mispair binding"/>
    <property type="evidence" value="ECO:0007669"/>
    <property type="project" value="TreeGrafter"/>
</dbReference>
<dbReference type="GO" id="GO:0006298">
    <property type="term" value="P:mismatch repair"/>
    <property type="evidence" value="ECO:0007669"/>
    <property type="project" value="TreeGrafter"/>
</dbReference>
<dbReference type="GO" id="GO:0006284">
    <property type="term" value="P:base-excision repair"/>
    <property type="evidence" value="ECO:0007669"/>
    <property type="project" value="InterPro"/>
</dbReference>
<accession>A0A975GCE2</accession>
<organism evidence="16 17">
    <name type="scientific">Sulfurimonas aquatica</name>
    <dbReference type="NCBI Taxonomy" id="2672570"/>
    <lineage>
        <taxon>Bacteria</taxon>
        <taxon>Pseudomonadati</taxon>
        <taxon>Campylobacterota</taxon>
        <taxon>Epsilonproteobacteria</taxon>
        <taxon>Campylobacterales</taxon>
        <taxon>Sulfurimonadaceae</taxon>
        <taxon>Sulfurimonas</taxon>
    </lineage>
</organism>
<keyword evidence="8" id="KW-0479">Metal-binding</keyword>
<evidence type="ECO:0000259" key="15">
    <source>
        <dbReference type="SMART" id="SM00478"/>
    </source>
</evidence>
<dbReference type="Pfam" id="PF10576">
    <property type="entry name" value="EndIII_4Fe-2S"/>
    <property type="match status" value="1"/>
</dbReference>
<evidence type="ECO:0000256" key="12">
    <source>
        <dbReference type="ARBA" id="ARBA00023014"/>
    </source>
</evidence>
<dbReference type="PANTHER" id="PTHR42944:SF1">
    <property type="entry name" value="ADENINE DNA GLYCOSYLASE"/>
    <property type="match status" value="1"/>
</dbReference>
<dbReference type="InterPro" id="IPR011257">
    <property type="entry name" value="DNA_glycosylase"/>
</dbReference>
<evidence type="ECO:0000256" key="8">
    <source>
        <dbReference type="ARBA" id="ARBA00022723"/>
    </source>
</evidence>
<dbReference type="CDD" id="cd00056">
    <property type="entry name" value="ENDO3c"/>
    <property type="match status" value="1"/>
</dbReference>
<evidence type="ECO:0000256" key="1">
    <source>
        <dbReference type="ARBA" id="ARBA00000843"/>
    </source>
</evidence>
<evidence type="ECO:0000256" key="2">
    <source>
        <dbReference type="ARBA" id="ARBA00001966"/>
    </source>
</evidence>
<name>A0A975GCE2_9BACT</name>
<dbReference type="GO" id="GO:0051539">
    <property type="term" value="F:4 iron, 4 sulfur cluster binding"/>
    <property type="evidence" value="ECO:0007669"/>
    <property type="project" value="UniProtKB-KW"/>
</dbReference>
<keyword evidence="7" id="KW-0004">4Fe-4S</keyword>
<dbReference type="SUPFAM" id="SSF48150">
    <property type="entry name" value="DNA-glycosylase"/>
    <property type="match status" value="1"/>
</dbReference>
<evidence type="ECO:0000256" key="7">
    <source>
        <dbReference type="ARBA" id="ARBA00022485"/>
    </source>
</evidence>
<keyword evidence="11" id="KW-0408">Iron</keyword>
<evidence type="ECO:0000256" key="5">
    <source>
        <dbReference type="ARBA" id="ARBA00012045"/>
    </source>
</evidence>
<dbReference type="InterPro" id="IPR044298">
    <property type="entry name" value="MIG/MutY"/>
</dbReference>
<dbReference type="GO" id="GO:0032357">
    <property type="term" value="F:oxidized purine DNA binding"/>
    <property type="evidence" value="ECO:0007669"/>
    <property type="project" value="TreeGrafter"/>
</dbReference>
<comment type="catalytic activity">
    <reaction evidence="1">
        <text>Hydrolyzes free adenine bases from 7,8-dihydro-8-oxoguanine:adenine mismatched double-stranded DNA, leaving an apurinic site.</text>
        <dbReference type="EC" id="3.2.2.31"/>
    </reaction>
</comment>
<evidence type="ECO:0000256" key="10">
    <source>
        <dbReference type="ARBA" id="ARBA00022801"/>
    </source>
</evidence>
<keyword evidence="14" id="KW-0326">Glycosidase</keyword>
<evidence type="ECO:0000256" key="4">
    <source>
        <dbReference type="ARBA" id="ARBA00008343"/>
    </source>
</evidence>
<reference evidence="16" key="2">
    <citation type="submission" date="2021-04" db="EMBL/GenBank/DDBJ databases">
        <title>Isolation and characterization of a novel species of the genus Sulfurimonas.</title>
        <authorList>
            <person name="Fukui M."/>
        </authorList>
    </citation>
    <scope>NUCLEOTIDE SEQUENCE</scope>
    <source>
        <strain evidence="16">H1576</strain>
    </source>
</reference>
<dbReference type="InterPro" id="IPR000445">
    <property type="entry name" value="HhH_motif"/>
</dbReference>
<dbReference type="Gene3D" id="1.10.1670.10">
    <property type="entry name" value="Helix-hairpin-Helix base-excision DNA repair enzymes (C-terminal)"/>
    <property type="match status" value="1"/>
</dbReference>
<dbReference type="Pfam" id="PF00633">
    <property type="entry name" value="HHH"/>
    <property type="match status" value="1"/>
</dbReference>
<dbReference type="KEGG" id="saqt:GJV85_03335"/>
<dbReference type="GO" id="GO:0034039">
    <property type="term" value="F:8-oxo-7,8-dihydroguanine DNA N-glycosylase activity"/>
    <property type="evidence" value="ECO:0007669"/>
    <property type="project" value="TreeGrafter"/>
</dbReference>
<feature type="domain" description="HhH-GPD" evidence="15">
    <location>
        <begin position="57"/>
        <end position="200"/>
    </location>
</feature>
<keyword evidence="12" id="KW-0411">Iron-sulfur</keyword>
<dbReference type="SMART" id="SM00478">
    <property type="entry name" value="ENDO3c"/>
    <property type="match status" value="1"/>
</dbReference>
<dbReference type="Gene3D" id="3.90.79.10">
    <property type="entry name" value="Nucleoside Triphosphate Pyrophosphohydrolase"/>
    <property type="match status" value="1"/>
</dbReference>
<dbReference type="InterPro" id="IPR004035">
    <property type="entry name" value="Endouclease-III_FeS-bd_BS"/>
</dbReference>
<dbReference type="PANTHER" id="PTHR42944">
    <property type="entry name" value="ADENINE DNA GLYCOSYLASE"/>
    <property type="match status" value="1"/>
</dbReference>
<protein>
    <recommendedName>
        <fullName evidence="6">Adenine DNA glycosylase</fullName>
        <ecNumber evidence="5">3.2.2.31</ecNumber>
    </recommendedName>
</protein>
<dbReference type="PROSITE" id="PS00764">
    <property type="entry name" value="ENDONUCLEASE_III_1"/>
    <property type="match status" value="1"/>
</dbReference>
<comment type="similarity">
    <text evidence="4">Belongs to the Nth/MutY family.</text>
</comment>
<dbReference type="InterPro" id="IPR003265">
    <property type="entry name" value="HhH-GPD_domain"/>
</dbReference>
<evidence type="ECO:0000256" key="3">
    <source>
        <dbReference type="ARBA" id="ARBA00002933"/>
    </source>
</evidence>
<dbReference type="EC" id="3.2.2.31" evidence="5"/>
<keyword evidence="13" id="KW-0234">DNA repair</keyword>
<dbReference type="SMART" id="SM00525">
    <property type="entry name" value="FES"/>
    <property type="match status" value="1"/>
</dbReference>